<sequence length="83" mass="9540">ILEIQKSKLFEKDEQNVWKYAFPFRFVCGYHLMIWKGKLPSGCLQNSGGKQWGNNFRWSVGVKVTCIAGDFIQANALSERVVK</sequence>
<feature type="non-terminal residue" evidence="1">
    <location>
        <position position="1"/>
    </location>
</feature>
<accession>W1WEW9</accession>
<feature type="non-terminal residue" evidence="1">
    <location>
        <position position="83"/>
    </location>
</feature>
<name>W1WEW9_9ZZZZ</name>
<evidence type="ECO:0000313" key="1">
    <source>
        <dbReference type="EMBL" id="ETJ15680.1"/>
    </source>
</evidence>
<reference evidence="1" key="1">
    <citation type="submission" date="2013-12" db="EMBL/GenBank/DDBJ databases">
        <title>A Varibaculum cambriense genome reconstructed from a premature infant gut community with otherwise low bacterial novelty that shifts toward anaerobic metabolism during the third week of life.</title>
        <authorList>
            <person name="Brown C.T."/>
            <person name="Sharon I."/>
            <person name="Thomas B.C."/>
            <person name="Castelle C.J."/>
            <person name="Morowitz M.J."/>
            <person name="Banfield J.F."/>
        </authorList>
    </citation>
    <scope>NUCLEOTIDE SEQUENCE</scope>
</reference>
<gene>
    <name evidence="1" type="ORF">Q604_UNBc4C00231G0001</name>
</gene>
<protein>
    <submittedName>
        <fullName evidence="1">Uncharacterized protein</fullName>
    </submittedName>
</protein>
<comment type="caution">
    <text evidence="1">The sequence shown here is derived from an EMBL/GenBank/DDBJ whole genome shotgun (WGS) entry which is preliminary data.</text>
</comment>
<organism evidence="1">
    <name type="scientific">human gut metagenome</name>
    <dbReference type="NCBI Taxonomy" id="408170"/>
    <lineage>
        <taxon>unclassified sequences</taxon>
        <taxon>metagenomes</taxon>
        <taxon>organismal metagenomes</taxon>
    </lineage>
</organism>
<dbReference type="EMBL" id="AZMM01019012">
    <property type="protein sequence ID" value="ETJ15680.1"/>
    <property type="molecule type" value="Genomic_DNA"/>
</dbReference>
<dbReference type="AlphaFoldDB" id="W1WEW9"/>
<proteinExistence type="predicted"/>